<dbReference type="Proteomes" id="UP000516437">
    <property type="component" value="Unassembled WGS sequence"/>
</dbReference>
<keyword evidence="1" id="KW-0472">Membrane</keyword>
<feature type="signal peptide" evidence="2">
    <location>
        <begin position="1"/>
        <end position="24"/>
    </location>
</feature>
<organism evidence="3 4">
    <name type="scientific">Morella rubra</name>
    <name type="common">Chinese bayberry</name>
    <dbReference type="NCBI Taxonomy" id="262757"/>
    <lineage>
        <taxon>Eukaryota</taxon>
        <taxon>Viridiplantae</taxon>
        <taxon>Streptophyta</taxon>
        <taxon>Embryophyta</taxon>
        <taxon>Tracheophyta</taxon>
        <taxon>Spermatophyta</taxon>
        <taxon>Magnoliopsida</taxon>
        <taxon>eudicotyledons</taxon>
        <taxon>Gunneridae</taxon>
        <taxon>Pentapetalae</taxon>
        <taxon>rosids</taxon>
        <taxon>fabids</taxon>
        <taxon>Fagales</taxon>
        <taxon>Myricaceae</taxon>
        <taxon>Morella</taxon>
    </lineage>
</organism>
<gene>
    <name evidence="3" type="ORF">CJ030_MR0G024278</name>
</gene>
<dbReference type="EMBL" id="RXIC02000471">
    <property type="protein sequence ID" value="KAB1199387.1"/>
    <property type="molecule type" value="Genomic_DNA"/>
</dbReference>
<evidence type="ECO:0008006" key="5">
    <source>
        <dbReference type="Google" id="ProtNLM"/>
    </source>
</evidence>
<proteinExistence type="predicted"/>
<reference evidence="3 4" key="1">
    <citation type="journal article" date="2019" name="Plant Biotechnol. J.">
        <title>The red bayberry genome and genetic basis of sex determination.</title>
        <authorList>
            <person name="Jia H.M."/>
            <person name="Jia H.J."/>
            <person name="Cai Q.L."/>
            <person name="Wang Y."/>
            <person name="Zhao H.B."/>
            <person name="Yang W.F."/>
            <person name="Wang G.Y."/>
            <person name="Li Y.H."/>
            <person name="Zhan D.L."/>
            <person name="Shen Y.T."/>
            <person name="Niu Q.F."/>
            <person name="Chang L."/>
            <person name="Qiu J."/>
            <person name="Zhao L."/>
            <person name="Xie H.B."/>
            <person name="Fu W.Y."/>
            <person name="Jin J."/>
            <person name="Li X.W."/>
            <person name="Jiao Y."/>
            <person name="Zhou C.C."/>
            <person name="Tu T."/>
            <person name="Chai C.Y."/>
            <person name="Gao J.L."/>
            <person name="Fan L.J."/>
            <person name="van de Weg E."/>
            <person name="Wang J.Y."/>
            <person name="Gao Z.S."/>
        </authorList>
    </citation>
    <scope>NUCLEOTIDE SEQUENCE [LARGE SCALE GENOMIC DNA]</scope>
    <source>
        <tissue evidence="3">Leaves</tissue>
    </source>
</reference>
<feature type="transmembrane region" description="Helical" evidence="1">
    <location>
        <begin position="54"/>
        <end position="77"/>
    </location>
</feature>
<evidence type="ECO:0000256" key="2">
    <source>
        <dbReference type="SAM" id="SignalP"/>
    </source>
</evidence>
<comment type="caution">
    <text evidence="3">The sequence shown here is derived from an EMBL/GenBank/DDBJ whole genome shotgun (WGS) entry which is preliminary data.</text>
</comment>
<keyword evidence="4" id="KW-1185">Reference proteome</keyword>
<keyword evidence="1" id="KW-1133">Transmembrane helix</keyword>
<feature type="chain" id="PRO_5025523340" description="CASP-like protein" evidence="2">
    <location>
        <begin position="25"/>
        <end position="78"/>
    </location>
</feature>
<name>A0A6A1UHS2_9ROSI</name>
<evidence type="ECO:0000313" key="3">
    <source>
        <dbReference type="EMBL" id="KAB1199387.1"/>
    </source>
</evidence>
<keyword evidence="2" id="KW-0732">Signal</keyword>
<sequence length="78" mass="8309">MMASRMELIECLVVVVALLKCAAATESQVGDSLGWAVPPNTSYYSTWAHEHKNVLPQLTAGALFAVLSTAVVSVLTFV</sequence>
<protein>
    <recommendedName>
        <fullName evidence="5">CASP-like protein</fullName>
    </recommendedName>
</protein>
<dbReference type="AlphaFoldDB" id="A0A6A1UHS2"/>
<accession>A0A6A1UHS2</accession>
<evidence type="ECO:0000256" key="1">
    <source>
        <dbReference type="SAM" id="Phobius"/>
    </source>
</evidence>
<evidence type="ECO:0000313" key="4">
    <source>
        <dbReference type="Proteomes" id="UP000516437"/>
    </source>
</evidence>
<keyword evidence="1" id="KW-0812">Transmembrane</keyword>